<proteinExistence type="predicted"/>
<protein>
    <submittedName>
        <fullName evidence="2">Phosphotransferase family protein</fullName>
    </submittedName>
</protein>
<dbReference type="Proteomes" id="UP001595939">
    <property type="component" value="Unassembled WGS sequence"/>
</dbReference>
<dbReference type="SUPFAM" id="SSF56112">
    <property type="entry name" value="Protein kinase-like (PK-like)"/>
    <property type="match status" value="1"/>
</dbReference>
<dbReference type="InterPro" id="IPR011009">
    <property type="entry name" value="Kinase-like_dom_sf"/>
</dbReference>
<reference evidence="3" key="1">
    <citation type="journal article" date="2019" name="Int. J. Syst. Evol. Microbiol.">
        <title>The Global Catalogue of Microorganisms (GCM) 10K type strain sequencing project: providing services to taxonomists for standard genome sequencing and annotation.</title>
        <authorList>
            <consortium name="The Broad Institute Genomics Platform"/>
            <consortium name="The Broad Institute Genome Sequencing Center for Infectious Disease"/>
            <person name="Wu L."/>
            <person name="Ma J."/>
        </authorList>
    </citation>
    <scope>NUCLEOTIDE SEQUENCE [LARGE SCALE GENOMIC DNA]</scope>
    <source>
        <strain evidence="3">CCUG 39970</strain>
    </source>
</reference>
<name>A0ABV8YAX9_9DEIO</name>
<dbReference type="Gene3D" id="3.90.1200.10">
    <property type="match status" value="1"/>
</dbReference>
<evidence type="ECO:0000259" key="1">
    <source>
        <dbReference type="Pfam" id="PF01636"/>
    </source>
</evidence>
<dbReference type="Pfam" id="PF01636">
    <property type="entry name" value="APH"/>
    <property type="match status" value="1"/>
</dbReference>
<comment type="caution">
    <text evidence="2">The sequence shown here is derived from an EMBL/GenBank/DDBJ whole genome shotgun (WGS) entry which is preliminary data.</text>
</comment>
<sequence length="440" mass="48024">MPAAPTDPVPLVHLTALERHPGGPHLRLRTAVYRGSTLFGPALAEAAPGATPIRRLDAEVLPDHDGQPQRRVVWLLESDGGGDGWRTVDRLPVEAQGWAQAALAPDPPRRPPWQRRGGWAALMTWLDTALTTHDLERRGVPQVMKDWGISFLARVDTPRGAVYLKAVPAFFHAEVTVTSALQHQPTGAAAPLLAADPARCLMLMRDAGDPLENGASGRAATLPQDTGWTMDDSRALLRHLAHVQRAAEHTPLLQTLPDHGPEWVLGHLPRLLDGTHFLTGRPDGLTATEGRHLQALAPRLEAALRRLAASPLPRTLVHGDLHGGNVVRAGPHFTLLDWSDASLSHPFLDGGPQYLVPHHQRAEAADAYLEAWADLLPQADLRALLYDGVLAGELARVLGYTEHIQPNVAADDHDWDTSHLFHFRALLQLGEEDLQPKHHP</sequence>
<accession>A0ABV8YAX9</accession>
<dbReference type="RefSeq" id="WP_380130006.1">
    <property type="nucleotide sequence ID" value="NZ_JBHSEG010000008.1"/>
</dbReference>
<dbReference type="EMBL" id="JBHSEG010000008">
    <property type="protein sequence ID" value="MFC4455293.1"/>
    <property type="molecule type" value="Genomic_DNA"/>
</dbReference>
<feature type="domain" description="Aminoglycoside phosphotransferase" evidence="1">
    <location>
        <begin position="230"/>
        <end position="377"/>
    </location>
</feature>
<evidence type="ECO:0000313" key="2">
    <source>
        <dbReference type="EMBL" id="MFC4455293.1"/>
    </source>
</evidence>
<keyword evidence="3" id="KW-1185">Reference proteome</keyword>
<gene>
    <name evidence="2" type="ORF">ACFO0P_16065</name>
</gene>
<dbReference type="InterPro" id="IPR002575">
    <property type="entry name" value="Aminoglycoside_PTrfase"/>
</dbReference>
<organism evidence="2 3">
    <name type="scientific">Deinococcus sonorensis</name>
    <dbReference type="NCBI Taxonomy" id="309891"/>
    <lineage>
        <taxon>Bacteria</taxon>
        <taxon>Thermotogati</taxon>
        <taxon>Deinococcota</taxon>
        <taxon>Deinococci</taxon>
        <taxon>Deinococcales</taxon>
        <taxon>Deinococcaceae</taxon>
        <taxon>Deinococcus</taxon>
    </lineage>
</organism>
<evidence type="ECO:0000313" key="3">
    <source>
        <dbReference type="Proteomes" id="UP001595939"/>
    </source>
</evidence>